<dbReference type="PANTHER" id="PTHR30341">
    <property type="entry name" value="SODIUM ION/PROTON ANTIPORTER NHAA-RELATED"/>
    <property type="match status" value="1"/>
</dbReference>
<dbReference type="AlphaFoldDB" id="A0A2S0M744"/>
<dbReference type="PANTHER" id="PTHR30341:SF0">
    <property type="entry name" value="NA(+)_H(+) ANTIPORTER NHAA"/>
    <property type="match status" value="1"/>
</dbReference>
<feature type="transmembrane region" description="Helical" evidence="9">
    <location>
        <begin position="315"/>
        <end position="338"/>
    </location>
</feature>
<keyword evidence="4 9" id="KW-0812">Transmembrane</keyword>
<evidence type="ECO:0000256" key="9">
    <source>
        <dbReference type="HAMAP-Rule" id="MF_01844"/>
    </source>
</evidence>
<keyword evidence="3 9" id="KW-1003">Cell membrane</keyword>
<reference evidence="10 11" key="1">
    <citation type="journal article" date="2018" name="Genome Announc.">
        <title>Complete genomes of two Megasphaera elsdenii strains, NCIMB 702410 and ATCC 25940.</title>
        <authorList>
            <person name="Hatmaker E.A."/>
            <person name="O'Dell K."/>
            <person name="Riley L.A."/>
            <person name="Klingeman D.M."/>
            <person name="Guss A.M."/>
        </authorList>
    </citation>
    <scope>NUCLEOTIDE SEQUENCE [LARGE SCALE GENOMIC DNA]</scope>
    <source>
        <strain evidence="10 11">NCIMB702410</strain>
    </source>
</reference>
<sequence>MKRESLSGLLLIACAILAMAISNSPFGPVYDHWLQAPLPAGTHMSLLHWINDAVMAVFFFVVGAEVKREFLYGELKSRSAAMLPMAAALGGMLVPAAIYSVFNAGLPTAGGWGIPMATDIAFSLGVLSLAAPRAPRSLVVFLTALAIVDDLGGIVVIAVFYAGALNAPALAGGLVVWLLMLAACRRNWQQPWLYAAGGILIWLAFFYGGIHPTMAGVLTGFAMPAVPGKDGREGLLLRAEHALTPVSAFLIMPIFALANAGIRLDLSGLSGLLSAPGLGIFAGLVLGKPLGIGLAVWVLVSLKKASLPDGLTMRHFWAVGLVAGIGFTMSLFIAGLAFPASPVLMTAKTAIIATSLTAAVLGGFIVNRISQ</sequence>
<comment type="similarity">
    <text evidence="9">Belongs to the NhaA Na(+)/H(+) (TC 2.A.33) antiporter family.</text>
</comment>
<dbReference type="InterPro" id="IPR023171">
    <property type="entry name" value="Na/H_antiporter_dom_sf"/>
</dbReference>
<gene>
    <name evidence="9 10" type="primary">nhaA</name>
    <name evidence="10" type="ORF">C6Y28_06320</name>
</gene>
<accession>A0A2S0M744</accession>
<organism evidence="10 11">
    <name type="scientific">Megasphaera elsdenii</name>
    <dbReference type="NCBI Taxonomy" id="907"/>
    <lineage>
        <taxon>Bacteria</taxon>
        <taxon>Bacillati</taxon>
        <taxon>Bacillota</taxon>
        <taxon>Negativicutes</taxon>
        <taxon>Veillonellales</taxon>
        <taxon>Veillonellaceae</taxon>
        <taxon>Megasphaera</taxon>
    </lineage>
</organism>
<dbReference type="GO" id="GO:0005886">
    <property type="term" value="C:plasma membrane"/>
    <property type="evidence" value="ECO:0007669"/>
    <property type="project" value="UniProtKB-SubCell"/>
</dbReference>
<feature type="transmembrane region" description="Helical" evidence="9">
    <location>
        <begin position="46"/>
        <end position="64"/>
    </location>
</feature>
<evidence type="ECO:0000256" key="8">
    <source>
        <dbReference type="ARBA" id="ARBA00023201"/>
    </source>
</evidence>
<comment type="catalytic activity">
    <reaction evidence="9">
        <text>Na(+)(in) + 2 H(+)(out) = Na(+)(out) + 2 H(+)(in)</text>
        <dbReference type="Rhea" id="RHEA:29251"/>
        <dbReference type="ChEBI" id="CHEBI:15378"/>
        <dbReference type="ChEBI" id="CHEBI:29101"/>
    </reaction>
</comment>
<keyword evidence="9" id="KW-0406">Ion transport</keyword>
<dbReference type="RefSeq" id="WP_072023493.1">
    <property type="nucleotide sequence ID" value="NZ_CP027569.1"/>
</dbReference>
<dbReference type="OrthoDB" id="9808135at2"/>
<evidence type="ECO:0000313" key="11">
    <source>
        <dbReference type="Proteomes" id="UP000238358"/>
    </source>
</evidence>
<evidence type="ECO:0000256" key="1">
    <source>
        <dbReference type="ARBA" id="ARBA00004429"/>
    </source>
</evidence>
<dbReference type="GO" id="GO:0015385">
    <property type="term" value="F:sodium:proton antiporter activity"/>
    <property type="evidence" value="ECO:0007669"/>
    <property type="project" value="UniProtKB-UniRule"/>
</dbReference>
<evidence type="ECO:0000313" key="10">
    <source>
        <dbReference type="EMBL" id="AVO27242.1"/>
    </source>
</evidence>
<dbReference type="Gene3D" id="1.20.1530.10">
    <property type="entry name" value="Na+/H+ antiporter like domain"/>
    <property type="match status" value="1"/>
</dbReference>
<feature type="transmembrane region" description="Helical" evidence="9">
    <location>
        <begin position="167"/>
        <end position="184"/>
    </location>
</feature>
<feature type="transmembrane region" description="Helical" evidence="9">
    <location>
        <begin position="112"/>
        <end position="131"/>
    </location>
</feature>
<keyword evidence="2 9" id="KW-0050">Antiport</keyword>
<evidence type="ECO:0000256" key="5">
    <source>
        <dbReference type="ARBA" id="ARBA00022989"/>
    </source>
</evidence>
<comment type="subcellular location">
    <subcellularLocation>
        <location evidence="1">Cell inner membrane</location>
        <topology evidence="1">Multi-pass membrane protein</topology>
    </subcellularLocation>
    <subcellularLocation>
        <location evidence="9">Cell membrane</location>
        <topology evidence="9">Multi-pass membrane protein</topology>
    </subcellularLocation>
</comment>
<evidence type="ECO:0000256" key="2">
    <source>
        <dbReference type="ARBA" id="ARBA00022449"/>
    </source>
</evidence>
<evidence type="ECO:0000256" key="3">
    <source>
        <dbReference type="ARBA" id="ARBA00022475"/>
    </source>
</evidence>
<dbReference type="GO" id="GO:0006885">
    <property type="term" value="P:regulation of pH"/>
    <property type="evidence" value="ECO:0007669"/>
    <property type="project" value="UniProtKB-UniRule"/>
</dbReference>
<keyword evidence="7 9" id="KW-0472">Membrane</keyword>
<name>A0A2S0M744_MEGEL</name>
<dbReference type="Proteomes" id="UP000238358">
    <property type="component" value="Chromosome"/>
</dbReference>
<protein>
    <recommendedName>
        <fullName evidence="9">Na(+)/H(+) antiporter NhaA</fullName>
    </recommendedName>
    <alternativeName>
        <fullName evidence="9">Sodium/proton antiporter NhaA</fullName>
    </alternativeName>
</protein>
<dbReference type="Pfam" id="PF06965">
    <property type="entry name" value="Na_H_antiport_1"/>
    <property type="match status" value="1"/>
</dbReference>
<feature type="transmembrane region" description="Helical" evidence="9">
    <location>
        <begin position="85"/>
        <end position="106"/>
    </location>
</feature>
<comment type="function">
    <text evidence="9">Na(+)/H(+) antiporter that extrudes sodium in exchange for external protons.</text>
</comment>
<dbReference type="EMBL" id="CP027569">
    <property type="protein sequence ID" value="AVO27242.1"/>
    <property type="molecule type" value="Genomic_DNA"/>
</dbReference>
<dbReference type="HAMAP" id="MF_01844">
    <property type="entry name" value="NhaA"/>
    <property type="match status" value="1"/>
</dbReference>
<keyword evidence="9" id="KW-0813">Transport</keyword>
<keyword evidence="6 9" id="KW-0915">Sodium</keyword>
<evidence type="ECO:0000256" key="6">
    <source>
        <dbReference type="ARBA" id="ARBA00023053"/>
    </source>
</evidence>
<keyword evidence="8 9" id="KW-0739">Sodium transport</keyword>
<feature type="transmembrane region" description="Helical" evidence="9">
    <location>
        <begin position="138"/>
        <end position="161"/>
    </location>
</feature>
<proteinExistence type="inferred from homology"/>
<keyword evidence="5 9" id="KW-1133">Transmembrane helix</keyword>
<dbReference type="NCBIfam" id="TIGR00773">
    <property type="entry name" value="NhaA"/>
    <property type="match status" value="1"/>
</dbReference>
<evidence type="ECO:0000256" key="4">
    <source>
        <dbReference type="ARBA" id="ARBA00022692"/>
    </source>
</evidence>
<feature type="transmembrane region" description="Helical" evidence="9">
    <location>
        <begin position="191"/>
        <end position="210"/>
    </location>
</feature>
<evidence type="ECO:0000256" key="7">
    <source>
        <dbReference type="ARBA" id="ARBA00023136"/>
    </source>
</evidence>
<dbReference type="InterPro" id="IPR004670">
    <property type="entry name" value="NhaA"/>
</dbReference>
<feature type="transmembrane region" description="Helical" evidence="9">
    <location>
        <begin position="350"/>
        <end position="369"/>
    </location>
</feature>
<feature type="transmembrane region" description="Helical" evidence="9">
    <location>
        <begin position="278"/>
        <end position="300"/>
    </location>
</feature>